<organism evidence="1 2">
    <name type="scientific">Flavobacterium geliluteum</name>
    <dbReference type="NCBI Taxonomy" id="2816120"/>
    <lineage>
        <taxon>Bacteria</taxon>
        <taxon>Pseudomonadati</taxon>
        <taxon>Bacteroidota</taxon>
        <taxon>Flavobacteriia</taxon>
        <taxon>Flavobacteriales</taxon>
        <taxon>Flavobacteriaceae</taxon>
        <taxon>Flavobacterium</taxon>
    </lineage>
</organism>
<reference evidence="1 2" key="1">
    <citation type="submission" date="2021-03" db="EMBL/GenBank/DDBJ databases">
        <title>Flavobacterium Flabelliformis Sp. Nov. And Flavobacterium Geliluteum Sp. Nov., Two Novel Multidrug Resistant Psychrophilic Species Isolated From Antarctica.</title>
        <authorList>
            <person name="Kralova S."/>
            <person name="Busse H.J."/>
            <person name="Bezdicek M."/>
            <person name="Nykrynova M."/>
            <person name="Kroupova E."/>
            <person name="Krsek D."/>
            <person name="Sedlacek I."/>
        </authorList>
    </citation>
    <scope>NUCLEOTIDE SEQUENCE [LARGE SCALE GENOMIC DNA]</scope>
    <source>
        <strain evidence="1 2">P7388</strain>
    </source>
</reference>
<dbReference type="RefSeq" id="WP_210664746.1">
    <property type="nucleotide sequence ID" value="NZ_JAGFBV010000001.1"/>
</dbReference>
<keyword evidence="2" id="KW-1185">Reference proteome</keyword>
<evidence type="ECO:0000313" key="2">
    <source>
        <dbReference type="Proteomes" id="UP000675047"/>
    </source>
</evidence>
<gene>
    <name evidence="1" type="ORF">J3495_01265</name>
</gene>
<name>A0A940XCB8_9FLAO</name>
<proteinExistence type="predicted"/>
<comment type="caution">
    <text evidence="1">The sequence shown here is derived from an EMBL/GenBank/DDBJ whole genome shotgun (WGS) entry which is preliminary data.</text>
</comment>
<evidence type="ECO:0000313" key="1">
    <source>
        <dbReference type="EMBL" id="MBP4136703.1"/>
    </source>
</evidence>
<dbReference type="AlphaFoldDB" id="A0A940XCB8"/>
<dbReference type="EMBL" id="JAGFBV010000001">
    <property type="protein sequence ID" value="MBP4136703.1"/>
    <property type="molecule type" value="Genomic_DNA"/>
</dbReference>
<sequence length="161" mass="18543">MSLENLNGLHYTAAEKAAILASVSALETTLTPKFKNLSPEERTKYGSVNEQNKLLINKIKDFRTSQPTMSSPDIDWIEFQNDYDSREFLQNMIMRLEGIIQSLKNNKILHDYDNYQMALTDYDYSKYKSSTKTAGFEVKANELSQFFNRTATSKKTEDPTE</sequence>
<protein>
    <submittedName>
        <fullName evidence="1">Uncharacterized protein</fullName>
    </submittedName>
</protein>
<accession>A0A940XCB8</accession>
<dbReference type="Proteomes" id="UP000675047">
    <property type="component" value="Unassembled WGS sequence"/>
</dbReference>